<evidence type="ECO:0008006" key="8">
    <source>
        <dbReference type="Google" id="ProtNLM"/>
    </source>
</evidence>
<dbReference type="InterPro" id="IPR042099">
    <property type="entry name" value="ANL_N_sf"/>
</dbReference>
<dbReference type="InterPro" id="IPR025110">
    <property type="entry name" value="AMP-bd_C"/>
</dbReference>
<evidence type="ECO:0000313" key="6">
    <source>
        <dbReference type="EMBL" id="KAK3942750.1"/>
    </source>
</evidence>
<dbReference type="Proteomes" id="UP001303473">
    <property type="component" value="Unassembled WGS sequence"/>
</dbReference>
<protein>
    <recommendedName>
        <fullName evidence="8">Phenylacetyl-CoA ligase</fullName>
    </recommendedName>
</protein>
<gene>
    <name evidence="6" type="ORF">QBC46DRAFT_457356</name>
</gene>
<dbReference type="GO" id="GO:0016405">
    <property type="term" value="F:CoA-ligase activity"/>
    <property type="evidence" value="ECO:0007669"/>
    <property type="project" value="TreeGrafter"/>
</dbReference>
<feature type="domain" description="AMP-binding enzyme C-terminal" evidence="5">
    <location>
        <begin position="457"/>
        <end position="540"/>
    </location>
</feature>
<dbReference type="PANTHER" id="PTHR24096">
    <property type="entry name" value="LONG-CHAIN-FATTY-ACID--COA LIGASE"/>
    <property type="match status" value="1"/>
</dbReference>
<dbReference type="FunFam" id="3.30.300.30:FF:000007">
    <property type="entry name" value="4-coumarate--CoA ligase 2"/>
    <property type="match status" value="1"/>
</dbReference>
<comment type="similarity">
    <text evidence="1">Belongs to the ATP-dependent AMP-binding enzyme family.</text>
</comment>
<accession>A0AAN6NC57</accession>
<dbReference type="Pfam" id="PF00501">
    <property type="entry name" value="AMP-binding"/>
    <property type="match status" value="1"/>
</dbReference>
<comment type="caution">
    <text evidence="6">The sequence shown here is derived from an EMBL/GenBank/DDBJ whole genome shotgun (WGS) entry which is preliminary data.</text>
</comment>
<reference evidence="7" key="1">
    <citation type="journal article" date="2023" name="Mol. Phylogenet. Evol.">
        <title>Genome-scale phylogeny and comparative genomics of the fungal order Sordariales.</title>
        <authorList>
            <person name="Hensen N."/>
            <person name="Bonometti L."/>
            <person name="Westerberg I."/>
            <person name="Brannstrom I.O."/>
            <person name="Guillou S."/>
            <person name="Cros-Aarteil S."/>
            <person name="Calhoun S."/>
            <person name="Haridas S."/>
            <person name="Kuo A."/>
            <person name="Mondo S."/>
            <person name="Pangilinan J."/>
            <person name="Riley R."/>
            <person name="LaButti K."/>
            <person name="Andreopoulos B."/>
            <person name="Lipzen A."/>
            <person name="Chen C."/>
            <person name="Yan M."/>
            <person name="Daum C."/>
            <person name="Ng V."/>
            <person name="Clum A."/>
            <person name="Steindorff A."/>
            <person name="Ohm R.A."/>
            <person name="Martin F."/>
            <person name="Silar P."/>
            <person name="Natvig D.O."/>
            <person name="Lalanne C."/>
            <person name="Gautier V."/>
            <person name="Ament-Velasquez S.L."/>
            <person name="Kruys A."/>
            <person name="Hutchinson M.I."/>
            <person name="Powell A.J."/>
            <person name="Barry K."/>
            <person name="Miller A.N."/>
            <person name="Grigoriev I.V."/>
            <person name="Debuchy R."/>
            <person name="Gladieux P."/>
            <person name="Hiltunen Thoren M."/>
            <person name="Johannesson H."/>
        </authorList>
    </citation>
    <scope>NUCLEOTIDE SEQUENCE [LARGE SCALE GENOMIC DNA]</scope>
    <source>
        <strain evidence="7">CBS 340.73</strain>
    </source>
</reference>
<evidence type="ECO:0000256" key="2">
    <source>
        <dbReference type="ARBA" id="ARBA00022598"/>
    </source>
</evidence>
<dbReference type="InterPro" id="IPR000873">
    <property type="entry name" value="AMP-dep_synth/lig_dom"/>
</dbReference>
<feature type="transmembrane region" description="Helical" evidence="3">
    <location>
        <begin position="246"/>
        <end position="267"/>
    </location>
</feature>
<dbReference type="CDD" id="cd05911">
    <property type="entry name" value="Firefly_Luc_like"/>
    <property type="match status" value="1"/>
</dbReference>
<dbReference type="PANTHER" id="PTHR24096:SF149">
    <property type="entry name" value="AMP-BINDING DOMAIN-CONTAINING PROTEIN-RELATED"/>
    <property type="match status" value="1"/>
</dbReference>
<evidence type="ECO:0000259" key="5">
    <source>
        <dbReference type="Pfam" id="PF13193"/>
    </source>
</evidence>
<dbReference type="Pfam" id="PF13193">
    <property type="entry name" value="AMP-binding_C"/>
    <property type="match status" value="1"/>
</dbReference>
<dbReference type="InterPro" id="IPR020845">
    <property type="entry name" value="AMP-binding_CS"/>
</dbReference>
<evidence type="ECO:0000256" key="1">
    <source>
        <dbReference type="ARBA" id="ARBA00006432"/>
    </source>
</evidence>
<dbReference type="PROSITE" id="PS00455">
    <property type="entry name" value="AMP_BINDING"/>
    <property type="match status" value="1"/>
</dbReference>
<name>A0AAN6NC57_9PEZI</name>
<evidence type="ECO:0000256" key="3">
    <source>
        <dbReference type="SAM" id="Phobius"/>
    </source>
</evidence>
<keyword evidence="7" id="KW-1185">Reference proteome</keyword>
<evidence type="ECO:0000259" key="4">
    <source>
        <dbReference type="Pfam" id="PF00501"/>
    </source>
</evidence>
<dbReference type="SUPFAM" id="SSF56801">
    <property type="entry name" value="Acetyl-CoA synthetase-like"/>
    <property type="match status" value="1"/>
</dbReference>
<dbReference type="Gene3D" id="3.40.50.12780">
    <property type="entry name" value="N-terminal domain of ligase-like"/>
    <property type="match status" value="1"/>
</dbReference>
<dbReference type="EMBL" id="MU853771">
    <property type="protein sequence ID" value="KAK3942750.1"/>
    <property type="molecule type" value="Genomic_DNA"/>
</dbReference>
<feature type="domain" description="AMP-dependent synthetase/ligase" evidence="4">
    <location>
        <begin position="38"/>
        <end position="406"/>
    </location>
</feature>
<sequence length="561" mass="62118">MPHTSSFPEIPIPDTVDLWSFLFDTTSHPRRNAFPSTKELITCGETGRSYSHADLRSGSIDFGKGLKALWGWKKGDVLAFYTPNSVDTPVVTMGAIWAGGIVSPANPLYTVEELTFQLKDSKAKALVTQAPFLKTAVQAAKNAGIPEDHIILIGEPDKSGKFRHFKSIRSTSYTGEYARPSITPKTDLVFLVYSSGTTGLPKGVCLSHYNLVANVVQLDYVDGRYWFPDGGLDGKGDKGLGILPFFHIYGLVCCVLMTVYSGWQLVIMPRFDMEKTLATIQKYSITFAYIPPPIVLAFSKHPLVEKYNLSSLKVLHSGAAPLTRELIDAVWERLKIPVKQGFGLSETSPVCTCQTMDEWAKYMTSVGKLFPNMAAKIVAEDGTEVTNTEDSGELWVKGPNVFTGYLNNPERTAAAFSEDGYFKTGDIFRRDEHGNYYCVDRLKELIKYKGFPVPPAELEGILVGHNDVLDACVIGVDDKEQATEVPRAYVVLRQGVTGEGEKKKKEKELTDWMATKVAPHKRLRGGIRFVDSIPKSPSGKILRRVVRDQAKAEERKEGAKL</sequence>
<proteinExistence type="inferred from homology"/>
<organism evidence="6 7">
    <name type="scientific">Diplogelasinospora grovesii</name>
    <dbReference type="NCBI Taxonomy" id="303347"/>
    <lineage>
        <taxon>Eukaryota</taxon>
        <taxon>Fungi</taxon>
        <taxon>Dikarya</taxon>
        <taxon>Ascomycota</taxon>
        <taxon>Pezizomycotina</taxon>
        <taxon>Sordariomycetes</taxon>
        <taxon>Sordariomycetidae</taxon>
        <taxon>Sordariales</taxon>
        <taxon>Diplogelasinosporaceae</taxon>
        <taxon>Diplogelasinospora</taxon>
    </lineage>
</organism>
<keyword evidence="3" id="KW-0812">Transmembrane</keyword>
<keyword evidence="2" id="KW-0436">Ligase</keyword>
<dbReference type="Gene3D" id="3.30.300.30">
    <property type="match status" value="1"/>
</dbReference>
<evidence type="ECO:0000313" key="7">
    <source>
        <dbReference type="Proteomes" id="UP001303473"/>
    </source>
</evidence>
<keyword evidence="3" id="KW-1133">Transmembrane helix</keyword>
<dbReference type="InterPro" id="IPR045851">
    <property type="entry name" value="AMP-bd_C_sf"/>
</dbReference>
<keyword evidence="3" id="KW-0472">Membrane</keyword>
<dbReference type="AlphaFoldDB" id="A0AAN6NC57"/>